<keyword evidence="1" id="KW-0472">Membrane</keyword>
<accession>A0A0V1DY66</accession>
<reference evidence="2 3" key="1">
    <citation type="submission" date="2015-01" db="EMBL/GenBank/DDBJ databases">
        <title>Evolution of Trichinella species and genotypes.</title>
        <authorList>
            <person name="Korhonen P.K."/>
            <person name="Edoardo P."/>
            <person name="Giuseppe L.R."/>
            <person name="Gasser R.B."/>
        </authorList>
    </citation>
    <scope>NUCLEOTIDE SEQUENCE [LARGE SCALE GENOMIC DNA]</scope>
    <source>
        <strain evidence="2">ISS13</strain>
    </source>
</reference>
<proteinExistence type="predicted"/>
<evidence type="ECO:0000313" key="2">
    <source>
        <dbReference type="EMBL" id="KRY66558.1"/>
    </source>
</evidence>
<evidence type="ECO:0000313" key="3">
    <source>
        <dbReference type="Proteomes" id="UP000054632"/>
    </source>
</evidence>
<comment type="caution">
    <text evidence="2">The sequence shown here is derived from an EMBL/GenBank/DDBJ whole genome shotgun (WGS) entry which is preliminary data.</text>
</comment>
<dbReference type="AlphaFoldDB" id="A0A0V1DY66"/>
<name>A0A0V1DY66_TRIPS</name>
<keyword evidence="1" id="KW-1133">Transmembrane helix</keyword>
<organism evidence="2 3">
    <name type="scientific">Trichinella pseudospiralis</name>
    <name type="common">Parasitic roundworm</name>
    <dbReference type="NCBI Taxonomy" id="6337"/>
    <lineage>
        <taxon>Eukaryota</taxon>
        <taxon>Metazoa</taxon>
        <taxon>Ecdysozoa</taxon>
        <taxon>Nematoda</taxon>
        <taxon>Enoplea</taxon>
        <taxon>Dorylaimia</taxon>
        <taxon>Trichinellida</taxon>
        <taxon>Trichinellidae</taxon>
        <taxon>Trichinella</taxon>
    </lineage>
</organism>
<dbReference type="EMBL" id="JYDR01000165">
    <property type="protein sequence ID" value="KRY66558.1"/>
    <property type="molecule type" value="Genomic_DNA"/>
</dbReference>
<sequence length="65" mass="7637">MTYFVRIMTTILEQNGAKRFTDKLSAVAVMQTLRILEKQFQLYRILISYSLLLLAQETSIALYYL</sequence>
<feature type="transmembrane region" description="Helical" evidence="1">
    <location>
        <begin position="42"/>
        <end position="64"/>
    </location>
</feature>
<evidence type="ECO:0000256" key="1">
    <source>
        <dbReference type="SAM" id="Phobius"/>
    </source>
</evidence>
<gene>
    <name evidence="2" type="ORF">T4A_7040</name>
</gene>
<keyword evidence="1" id="KW-0812">Transmembrane</keyword>
<dbReference type="Proteomes" id="UP000054632">
    <property type="component" value="Unassembled WGS sequence"/>
</dbReference>
<protein>
    <submittedName>
        <fullName evidence="2">Uncharacterized protein</fullName>
    </submittedName>
</protein>